<feature type="domain" description="Thioredoxin" evidence="2">
    <location>
        <begin position="14"/>
        <end position="130"/>
    </location>
</feature>
<evidence type="ECO:0000313" key="3">
    <source>
        <dbReference type="EMBL" id="CBY35834.1"/>
    </source>
</evidence>
<dbReference type="GO" id="GO:0005789">
    <property type="term" value="C:endoplasmic reticulum membrane"/>
    <property type="evidence" value="ECO:0007669"/>
    <property type="project" value="TreeGrafter"/>
</dbReference>
<dbReference type="Proteomes" id="UP000011014">
    <property type="component" value="Unassembled WGS sequence"/>
</dbReference>
<evidence type="ECO:0000259" key="2">
    <source>
        <dbReference type="PROSITE" id="PS51352"/>
    </source>
</evidence>
<dbReference type="EMBL" id="FN654684">
    <property type="protein sequence ID" value="CBY35834.1"/>
    <property type="molecule type" value="Genomic_DNA"/>
</dbReference>
<evidence type="ECO:0000256" key="1">
    <source>
        <dbReference type="SAM" id="SignalP"/>
    </source>
</evidence>
<dbReference type="PROSITE" id="PS51352">
    <property type="entry name" value="THIOREDOXIN_2"/>
    <property type="match status" value="1"/>
</dbReference>
<dbReference type="SUPFAM" id="SSF52833">
    <property type="entry name" value="Thioredoxin-like"/>
    <property type="match status" value="3"/>
</dbReference>
<dbReference type="GO" id="GO:0005793">
    <property type="term" value="C:endoplasmic reticulum-Golgi intermediate compartment"/>
    <property type="evidence" value="ECO:0007669"/>
    <property type="project" value="TreeGrafter"/>
</dbReference>
<dbReference type="InterPro" id="IPR013766">
    <property type="entry name" value="Thioredoxin_domain"/>
</dbReference>
<dbReference type="InterPro" id="IPR052643">
    <property type="entry name" value="ERP44"/>
</dbReference>
<sequence>MNRIVIFLFLTLSSVFGEPVLDLKAFNEKKLQEYEVVLVNFYADWCRFSRQLHPVFENTATLLEESYPAESKKVLLARIDCEDQQQLAQKYHISKYPTIKIFHNGSILKREYRGNRSPQDFKKFVDNLLADPVIQFTSLEHAKKLEDQRKKGMLIGYFEKEDSETYKVFAKVANVLQDDCEAIVGFGNVSYPERHTGENIVFKDVENGYAPVSEDVFLNAMKNYRSLFEWAHDKCVPVVREITFMNGEELTEEGLPFLILFHKKEDTKSLKEYTDTVSRTLMGQRNSINFLHADCDQFSHPLHHLGKKPADCPLIVIDSFKHMYLFPDYSEAHMDQKLLQFVKDQNSGKLHREFHNGPDPTNKPDEAATEATIAMEKESIFKKLMPSKHRHSFPNRDEL</sequence>
<accession>E4YK23</accession>
<keyword evidence="1" id="KW-0732">Signal</keyword>
<dbReference type="InterPro" id="IPR036249">
    <property type="entry name" value="Thioredoxin-like_sf"/>
</dbReference>
<dbReference type="PANTHER" id="PTHR46295:SF1">
    <property type="entry name" value="ENDOPLASMIC RETICULUM RESIDENT PROTEIN 44"/>
    <property type="match status" value="1"/>
</dbReference>
<name>E4YK23_OIKDI</name>
<dbReference type="Pfam" id="PF00085">
    <property type="entry name" value="Thioredoxin"/>
    <property type="match status" value="1"/>
</dbReference>
<dbReference type="Gene3D" id="3.40.30.10">
    <property type="entry name" value="Glutaredoxin"/>
    <property type="match status" value="3"/>
</dbReference>
<dbReference type="GO" id="GO:0006457">
    <property type="term" value="P:protein folding"/>
    <property type="evidence" value="ECO:0007669"/>
    <property type="project" value="TreeGrafter"/>
</dbReference>
<gene>
    <name evidence="3" type="ORF">GSOID_T00028302001</name>
</gene>
<dbReference type="Pfam" id="PF13848">
    <property type="entry name" value="Thioredoxin_6"/>
    <property type="match status" value="1"/>
</dbReference>
<feature type="chain" id="PRO_5003192319" description="Thioredoxin domain-containing protein" evidence="1">
    <location>
        <begin position="18"/>
        <end position="399"/>
    </location>
</feature>
<protein>
    <recommendedName>
        <fullName evidence="2">Thioredoxin domain-containing protein</fullName>
    </recommendedName>
</protein>
<reference evidence="3" key="1">
    <citation type="journal article" date="2010" name="Science">
        <title>Plasticity of animal genome architecture unmasked by rapid evolution of a pelagic tunicate.</title>
        <authorList>
            <person name="Denoeud F."/>
            <person name="Henriet S."/>
            <person name="Mungpakdee S."/>
            <person name="Aury J.M."/>
            <person name="Da Silva C."/>
            <person name="Brinkmann H."/>
            <person name="Mikhaleva J."/>
            <person name="Olsen L.C."/>
            <person name="Jubin C."/>
            <person name="Canestro C."/>
            <person name="Bouquet J.M."/>
            <person name="Danks G."/>
            <person name="Poulain J."/>
            <person name="Campsteijn C."/>
            <person name="Adamski M."/>
            <person name="Cross I."/>
            <person name="Yadetie F."/>
            <person name="Muffato M."/>
            <person name="Louis A."/>
            <person name="Butcher S."/>
            <person name="Tsagkogeorga G."/>
            <person name="Konrad A."/>
            <person name="Singh S."/>
            <person name="Jensen M.F."/>
            <person name="Cong E.H."/>
            <person name="Eikeseth-Otteraa H."/>
            <person name="Noel B."/>
            <person name="Anthouard V."/>
            <person name="Porcel B.M."/>
            <person name="Kachouri-Lafond R."/>
            <person name="Nishino A."/>
            <person name="Ugolini M."/>
            <person name="Chourrout P."/>
            <person name="Nishida H."/>
            <person name="Aasland R."/>
            <person name="Huzurbazar S."/>
            <person name="Westhof E."/>
            <person name="Delsuc F."/>
            <person name="Lehrach H."/>
            <person name="Reinhardt R."/>
            <person name="Weissenbach J."/>
            <person name="Roy S.W."/>
            <person name="Artiguenave F."/>
            <person name="Postlethwait J.H."/>
            <person name="Manak J.R."/>
            <person name="Thompson E.M."/>
            <person name="Jaillon O."/>
            <person name="Du Pasquier L."/>
            <person name="Boudinot P."/>
            <person name="Liberles D.A."/>
            <person name="Volff J.N."/>
            <person name="Philippe H."/>
            <person name="Lenhard B."/>
            <person name="Roest Crollius H."/>
            <person name="Wincker P."/>
            <person name="Chourrout D."/>
        </authorList>
    </citation>
    <scope>NUCLEOTIDE SEQUENCE [LARGE SCALE GENOMIC DNA]</scope>
</reference>
<feature type="signal peptide" evidence="1">
    <location>
        <begin position="1"/>
        <end position="17"/>
    </location>
</feature>
<proteinExistence type="predicted"/>
<organism evidence="3">
    <name type="scientific">Oikopleura dioica</name>
    <name type="common">Tunicate</name>
    <dbReference type="NCBI Taxonomy" id="34765"/>
    <lineage>
        <taxon>Eukaryota</taxon>
        <taxon>Metazoa</taxon>
        <taxon>Chordata</taxon>
        <taxon>Tunicata</taxon>
        <taxon>Appendicularia</taxon>
        <taxon>Copelata</taxon>
        <taxon>Oikopleuridae</taxon>
        <taxon>Oikopleura</taxon>
    </lineage>
</organism>
<dbReference type="PANTHER" id="PTHR46295">
    <property type="entry name" value="ENDOPLASMIC RETICULUM RESIDENT PROTEIN 44"/>
    <property type="match status" value="1"/>
</dbReference>
<dbReference type="AlphaFoldDB" id="E4YK23"/>
<dbReference type="GO" id="GO:0003756">
    <property type="term" value="F:protein disulfide isomerase activity"/>
    <property type="evidence" value="ECO:0007669"/>
    <property type="project" value="TreeGrafter"/>
</dbReference>